<dbReference type="InterPro" id="IPR012336">
    <property type="entry name" value="Thioredoxin-like_fold"/>
</dbReference>
<evidence type="ECO:0000256" key="1">
    <source>
        <dbReference type="SAM" id="SignalP"/>
    </source>
</evidence>
<dbReference type="EMBL" id="JAENIK010000011">
    <property type="protein sequence ID" value="MBK1816910.1"/>
    <property type="molecule type" value="Genomic_DNA"/>
</dbReference>
<feature type="domain" description="Thioredoxin" evidence="2">
    <location>
        <begin position="84"/>
        <end position="246"/>
    </location>
</feature>
<name>A0A934R802_9BACT</name>
<dbReference type="InterPro" id="IPR036249">
    <property type="entry name" value="Thioredoxin-like_sf"/>
</dbReference>
<dbReference type="InterPro" id="IPR013766">
    <property type="entry name" value="Thioredoxin_domain"/>
</dbReference>
<feature type="signal peptide" evidence="1">
    <location>
        <begin position="1"/>
        <end position="19"/>
    </location>
</feature>
<dbReference type="SUPFAM" id="SSF52833">
    <property type="entry name" value="Thioredoxin-like"/>
    <property type="match status" value="1"/>
</dbReference>
<dbReference type="GO" id="GO:0030178">
    <property type="term" value="P:negative regulation of Wnt signaling pathway"/>
    <property type="evidence" value="ECO:0007669"/>
    <property type="project" value="TreeGrafter"/>
</dbReference>
<dbReference type="PROSITE" id="PS51352">
    <property type="entry name" value="THIOREDOXIN_2"/>
    <property type="match status" value="1"/>
</dbReference>
<gene>
    <name evidence="3" type="ORF">JIN84_14890</name>
</gene>
<keyword evidence="4" id="KW-1185">Reference proteome</keyword>
<dbReference type="PANTHER" id="PTHR46472">
    <property type="entry name" value="NUCLEOREDOXIN"/>
    <property type="match status" value="1"/>
</dbReference>
<reference evidence="3" key="1">
    <citation type="submission" date="2021-01" db="EMBL/GenBank/DDBJ databases">
        <title>Modified the classification status of verrucomicrobia.</title>
        <authorList>
            <person name="Feng X."/>
        </authorList>
    </citation>
    <scope>NUCLEOTIDE SEQUENCE</scope>
    <source>
        <strain evidence="3">JCM 18052</strain>
    </source>
</reference>
<dbReference type="PANTHER" id="PTHR46472:SF1">
    <property type="entry name" value="NUCLEOREDOXIN"/>
    <property type="match status" value="1"/>
</dbReference>
<evidence type="ECO:0000313" key="4">
    <source>
        <dbReference type="Proteomes" id="UP000600139"/>
    </source>
</evidence>
<feature type="chain" id="PRO_5037557217" evidence="1">
    <location>
        <begin position="20"/>
        <end position="246"/>
    </location>
</feature>
<proteinExistence type="predicted"/>
<accession>A0A934R802</accession>
<dbReference type="Proteomes" id="UP000600139">
    <property type="component" value="Unassembled WGS sequence"/>
</dbReference>
<keyword evidence="1" id="KW-0732">Signal</keyword>
<dbReference type="AlphaFoldDB" id="A0A934R802"/>
<dbReference type="RefSeq" id="WP_200351834.1">
    <property type="nucleotide sequence ID" value="NZ_BAABHZ010000006.1"/>
</dbReference>
<dbReference type="GO" id="GO:0031397">
    <property type="term" value="P:negative regulation of protein ubiquitination"/>
    <property type="evidence" value="ECO:0007669"/>
    <property type="project" value="TreeGrafter"/>
</dbReference>
<comment type="caution">
    <text evidence="3">The sequence shown here is derived from an EMBL/GenBank/DDBJ whole genome shotgun (WGS) entry which is preliminary data.</text>
</comment>
<sequence length="246" mass="26766">MKALPAILASLSLSGYASAAFESWTNKEGKSVELDLMKVTQADGQPQGEFKLRDGRTAILKASDLSEADAKRLAAWKPAAADTAATAAPAPAAEVASAFDKVLDGNLVSLSGKRLAAKKDFVKPTKYYLFYYTASWCGPCHKFTPSLVEFYNKNKPGNNEFELVLITSDSSDDAMESYAGEFKMPWPQLKLSRTEKFKKEFKYPGGGIPNLVLTDTEGKLIKGSYEGQTYVGPTVVMNHLGTLLKK</sequence>
<evidence type="ECO:0000259" key="2">
    <source>
        <dbReference type="PROSITE" id="PS51352"/>
    </source>
</evidence>
<organism evidence="3 4">
    <name type="scientific">Luteolibacter yonseiensis</name>
    <dbReference type="NCBI Taxonomy" id="1144680"/>
    <lineage>
        <taxon>Bacteria</taxon>
        <taxon>Pseudomonadati</taxon>
        <taxon>Verrucomicrobiota</taxon>
        <taxon>Verrucomicrobiia</taxon>
        <taxon>Verrucomicrobiales</taxon>
        <taxon>Verrucomicrobiaceae</taxon>
        <taxon>Luteolibacter</taxon>
    </lineage>
</organism>
<evidence type="ECO:0000313" key="3">
    <source>
        <dbReference type="EMBL" id="MBK1816910.1"/>
    </source>
</evidence>
<protein>
    <submittedName>
        <fullName evidence="3">Redoxin family protein</fullName>
    </submittedName>
</protein>
<dbReference type="Gene3D" id="3.40.30.10">
    <property type="entry name" value="Glutaredoxin"/>
    <property type="match status" value="1"/>
</dbReference>
<dbReference type="Pfam" id="PF13905">
    <property type="entry name" value="Thioredoxin_8"/>
    <property type="match status" value="1"/>
</dbReference>
<dbReference type="GO" id="GO:0004791">
    <property type="term" value="F:thioredoxin-disulfide reductase (NADPH) activity"/>
    <property type="evidence" value="ECO:0007669"/>
    <property type="project" value="TreeGrafter"/>
</dbReference>